<reference evidence="3 4" key="1">
    <citation type="submission" date="2019-10" db="EMBL/GenBank/DDBJ databases">
        <authorList>
            <person name="Karimi E."/>
        </authorList>
    </citation>
    <scope>NUCLEOTIDE SEQUENCE [LARGE SCALE GENOMIC DNA]</scope>
    <source>
        <strain evidence="3">Exiguobacterium sp. 9Y</strain>
    </source>
</reference>
<dbReference type="Pfam" id="PF13539">
    <property type="entry name" value="Peptidase_M15_4"/>
    <property type="match status" value="1"/>
</dbReference>
<dbReference type="Pfam" id="PF01471">
    <property type="entry name" value="PG_binding_1"/>
    <property type="match status" value="1"/>
</dbReference>
<evidence type="ECO:0000313" key="3">
    <source>
        <dbReference type="EMBL" id="VWX38420.1"/>
    </source>
</evidence>
<dbReference type="InterPro" id="IPR009045">
    <property type="entry name" value="Zn_M74/Hedgehog-like"/>
</dbReference>
<dbReference type="EMBL" id="CABWKQ010000032">
    <property type="protein sequence ID" value="VWX38420.1"/>
    <property type="molecule type" value="Genomic_DNA"/>
</dbReference>
<organism evidence="3 4">
    <name type="scientific">Exiguobacterium oxidotolerans</name>
    <dbReference type="NCBI Taxonomy" id="223958"/>
    <lineage>
        <taxon>Bacteria</taxon>
        <taxon>Bacillati</taxon>
        <taxon>Bacillota</taxon>
        <taxon>Bacilli</taxon>
        <taxon>Bacillales</taxon>
        <taxon>Bacillales Family XII. Incertae Sedis</taxon>
        <taxon>Exiguobacterium</taxon>
    </lineage>
</organism>
<evidence type="ECO:0000259" key="1">
    <source>
        <dbReference type="Pfam" id="PF01471"/>
    </source>
</evidence>
<dbReference type="InterPro" id="IPR036366">
    <property type="entry name" value="PGBDSf"/>
</dbReference>
<evidence type="ECO:0000313" key="4">
    <source>
        <dbReference type="Proteomes" id="UP000439752"/>
    </source>
</evidence>
<proteinExistence type="predicted"/>
<dbReference type="Gene3D" id="3.30.1380.10">
    <property type="match status" value="1"/>
</dbReference>
<dbReference type="Gene3D" id="1.10.101.10">
    <property type="entry name" value="PGBD-like superfamily/PGBD"/>
    <property type="match status" value="1"/>
</dbReference>
<dbReference type="AlphaFoldDB" id="A0A653III2"/>
<dbReference type="CDD" id="cd14845">
    <property type="entry name" value="L-Ala-D-Glu_peptidase_like"/>
    <property type="match status" value="1"/>
</dbReference>
<dbReference type="SUPFAM" id="SSF55166">
    <property type="entry name" value="Hedgehog/DD-peptidase"/>
    <property type="match status" value="1"/>
</dbReference>
<dbReference type="GO" id="GO:0008233">
    <property type="term" value="F:peptidase activity"/>
    <property type="evidence" value="ECO:0007669"/>
    <property type="project" value="InterPro"/>
</dbReference>
<gene>
    <name evidence="3" type="ORF">EXIGUO9Y_380179</name>
</gene>
<feature type="domain" description="Peptidase M15C" evidence="2">
    <location>
        <begin position="73"/>
        <end position="135"/>
    </location>
</feature>
<dbReference type="SUPFAM" id="SSF47090">
    <property type="entry name" value="PGBD-like"/>
    <property type="match status" value="1"/>
</dbReference>
<dbReference type="Proteomes" id="UP000439752">
    <property type="component" value="Unassembled WGS sequence"/>
</dbReference>
<feature type="domain" description="Peptidoglycan binding-like" evidence="1">
    <location>
        <begin position="173"/>
        <end position="209"/>
    </location>
</feature>
<dbReference type="RefSeq" id="WP_159174059.1">
    <property type="nucleotide sequence ID" value="NZ_LR732312.1"/>
</dbReference>
<sequence>MALTIDWLLERANRKLSVAGLSPEVARKTRHVIRELHEKGIYVGVAQGFRSYREQEALYAQGRTTPGAIVTNARGGQSNHNRGIAVDLFRYTDDGTQAIFERDEPFKQIVAAMKEQGFSWGGDWVTFQDYPHFELLKTTTDVLVPYPGRPLYRGAIGMNARDIERIQRAVKAPVTKVFDETTARQVRAYQVRQGLAVDGVVGPATWNRMF</sequence>
<dbReference type="InterPro" id="IPR036365">
    <property type="entry name" value="PGBD-like_sf"/>
</dbReference>
<dbReference type="InterPro" id="IPR002477">
    <property type="entry name" value="Peptidoglycan-bd-like"/>
</dbReference>
<accession>A0A653III2</accession>
<evidence type="ECO:0000259" key="2">
    <source>
        <dbReference type="Pfam" id="PF13539"/>
    </source>
</evidence>
<name>A0A653III2_9BACL</name>
<protein>
    <submittedName>
        <fullName evidence="3">Peptidase M15</fullName>
    </submittedName>
</protein>
<dbReference type="InterPro" id="IPR039561">
    <property type="entry name" value="Peptidase_M15C"/>
</dbReference>
<keyword evidence="4" id="KW-1185">Reference proteome</keyword>